<dbReference type="Proteomes" id="UP001152622">
    <property type="component" value="Chromosome 21"/>
</dbReference>
<keyword evidence="8" id="KW-1133">Transmembrane helix</keyword>
<evidence type="ECO:0000256" key="5">
    <source>
        <dbReference type="ARBA" id="ARBA00022679"/>
    </source>
</evidence>
<reference evidence="11" key="1">
    <citation type="journal article" date="2023" name="Science">
        <title>Genome structures resolve the early diversification of teleost fishes.</title>
        <authorList>
            <person name="Parey E."/>
            <person name="Louis A."/>
            <person name="Montfort J."/>
            <person name="Bouchez O."/>
            <person name="Roques C."/>
            <person name="Iampietro C."/>
            <person name="Lluch J."/>
            <person name="Castinel A."/>
            <person name="Donnadieu C."/>
            <person name="Desvignes T."/>
            <person name="Floi Bucao C."/>
            <person name="Jouanno E."/>
            <person name="Wen M."/>
            <person name="Mejri S."/>
            <person name="Dirks R."/>
            <person name="Jansen H."/>
            <person name="Henkel C."/>
            <person name="Chen W.J."/>
            <person name="Zahm M."/>
            <person name="Cabau C."/>
            <person name="Klopp C."/>
            <person name="Thompson A.W."/>
            <person name="Robinson-Rechavi M."/>
            <person name="Braasch I."/>
            <person name="Lecointre G."/>
            <person name="Bobe J."/>
            <person name="Postlethwait J.H."/>
            <person name="Berthelot C."/>
            <person name="Roest Crollius H."/>
            <person name="Guiguen Y."/>
        </authorList>
    </citation>
    <scope>NUCLEOTIDE SEQUENCE</scope>
    <source>
        <strain evidence="11">WJC10195</strain>
    </source>
</reference>
<keyword evidence="10" id="KW-0012">Acyltransferase</keyword>
<comment type="pathway">
    <text evidence="2">Lipid metabolism.</text>
</comment>
<dbReference type="OrthoDB" id="10039049at2759"/>
<dbReference type="PANTHER" id="PTHR10408:SF7">
    <property type="entry name" value="DIACYLGLYCEROL O-ACYLTRANSFERASE 1"/>
    <property type="match status" value="1"/>
</dbReference>
<dbReference type="PANTHER" id="PTHR10408">
    <property type="entry name" value="STEROL O-ACYLTRANSFERASE"/>
    <property type="match status" value="1"/>
</dbReference>
<evidence type="ECO:0000256" key="7">
    <source>
        <dbReference type="ARBA" id="ARBA00022824"/>
    </source>
</evidence>
<evidence type="ECO:0000256" key="9">
    <source>
        <dbReference type="ARBA" id="ARBA00023136"/>
    </source>
</evidence>
<accession>A0A9Q1IBY5</accession>
<comment type="subcellular location">
    <subcellularLocation>
        <location evidence="1">Endoplasmic reticulum membrane</location>
        <topology evidence="1">Multi-pass membrane protein</topology>
    </subcellularLocation>
</comment>
<evidence type="ECO:0000256" key="4">
    <source>
        <dbReference type="ARBA" id="ARBA00013244"/>
    </source>
</evidence>
<keyword evidence="7" id="KW-0256">Endoplasmic reticulum</keyword>
<sequence length="129" mass="15091">MNFVAELMQFGDREFYRDWWNSETVTYFWSNWNIPVHKWCLRHFYKPMLKRGVRKWRAQIAVFSALCLLSRVLGEHSSEDVPSVGVHGHDGSDPSGLVCWQISKRNLWQCGSVDLPDHWSANRSAHVCP</sequence>
<gene>
    <name evidence="11" type="ORF">SKAU_G00397060</name>
</gene>
<organism evidence="11 12">
    <name type="scientific">Synaphobranchus kaupii</name>
    <name type="common">Kaup's arrowtooth eel</name>
    <dbReference type="NCBI Taxonomy" id="118154"/>
    <lineage>
        <taxon>Eukaryota</taxon>
        <taxon>Metazoa</taxon>
        <taxon>Chordata</taxon>
        <taxon>Craniata</taxon>
        <taxon>Vertebrata</taxon>
        <taxon>Euteleostomi</taxon>
        <taxon>Actinopterygii</taxon>
        <taxon>Neopterygii</taxon>
        <taxon>Teleostei</taxon>
        <taxon>Anguilliformes</taxon>
        <taxon>Synaphobranchidae</taxon>
        <taxon>Synaphobranchus</taxon>
    </lineage>
</organism>
<protein>
    <recommendedName>
        <fullName evidence="4">diacylglycerol O-acyltransferase</fullName>
        <ecNumber evidence="4">2.3.1.20</ecNumber>
    </recommendedName>
</protein>
<proteinExistence type="inferred from homology"/>
<dbReference type="InterPro" id="IPR004299">
    <property type="entry name" value="MBOAT_fam"/>
</dbReference>
<evidence type="ECO:0000256" key="2">
    <source>
        <dbReference type="ARBA" id="ARBA00005189"/>
    </source>
</evidence>
<keyword evidence="6" id="KW-0812">Transmembrane</keyword>
<evidence type="ECO:0000256" key="8">
    <source>
        <dbReference type="ARBA" id="ARBA00022989"/>
    </source>
</evidence>
<comment type="similarity">
    <text evidence="3">Belongs to the membrane-bound acyltransferase family. Sterol o-acyltransferase subfamily.</text>
</comment>
<name>A0A9Q1IBY5_SYNKA</name>
<keyword evidence="5" id="KW-0808">Transferase</keyword>
<evidence type="ECO:0000313" key="12">
    <source>
        <dbReference type="Proteomes" id="UP001152622"/>
    </source>
</evidence>
<evidence type="ECO:0000256" key="1">
    <source>
        <dbReference type="ARBA" id="ARBA00004477"/>
    </source>
</evidence>
<dbReference type="GO" id="GO:0005789">
    <property type="term" value="C:endoplasmic reticulum membrane"/>
    <property type="evidence" value="ECO:0007669"/>
    <property type="project" value="UniProtKB-SubCell"/>
</dbReference>
<dbReference type="InterPro" id="IPR014371">
    <property type="entry name" value="Oat_ACAT_DAG_ARE"/>
</dbReference>
<evidence type="ECO:0000256" key="3">
    <source>
        <dbReference type="ARBA" id="ARBA00009010"/>
    </source>
</evidence>
<dbReference type="EMBL" id="JAINUF010000021">
    <property type="protein sequence ID" value="KAJ8334067.1"/>
    <property type="molecule type" value="Genomic_DNA"/>
</dbReference>
<keyword evidence="9" id="KW-0472">Membrane</keyword>
<dbReference type="AlphaFoldDB" id="A0A9Q1IBY5"/>
<evidence type="ECO:0000313" key="11">
    <source>
        <dbReference type="EMBL" id="KAJ8334067.1"/>
    </source>
</evidence>
<dbReference type="GO" id="GO:0019432">
    <property type="term" value="P:triglyceride biosynthetic process"/>
    <property type="evidence" value="ECO:0007669"/>
    <property type="project" value="TreeGrafter"/>
</dbReference>
<keyword evidence="12" id="KW-1185">Reference proteome</keyword>
<evidence type="ECO:0000256" key="10">
    <source>
        <dbReference type="ARBA" id="ARBA00023315"/>
    </source>
</evidence>
<dbReference type="Pfam" id="PF03062">
    <property type="entry name" value="MBOAT"/>
    <property type="match status" value="1"/>
</dbReference>
<comment type="caution">
    <text evidence="11">The sequence shown here is derived from an EMBL/GenBank/DDBJ whole genome shotgun (WGS) entry which is preliminary data.</text>
</comment>
<dbReference type="EC" id="2.3.1.20" evidence="4"/>
<dbReference type="GO" id="GO:0004144">
    <property type="term" value="F:diacylglycerol O-acyltransferase activity"/>
    <property type="evidence" value="ECO:0007669"/>
    <property type="project" value="UniProtKB-EC"/>
</dbReference>
<evidence type="ECO:0000256" key="6">
    <source>
        <dbReference type="ARBA" id="ARBA00022692"/>
    </source>
</evidence>